<dbReference type="AlphaFoldDB" id="A0A225NKS6"/>
<dbReference type="EMBL" id="AQQR01000003">
    <property type="protein sequence ID" value="OWU74739.1"/>
    <property type="molecule type" value="Genomic_DNA"/>
</dbReference>
<proteinExistence type="predicted"/>
<protein>
    <submittedName>
        <fullName evidence="3">Uncharacterized protein</fullName>
    </submittedName>
</protein>
<feature type="chain" id="PRO_5012556225" evidence="2">
    <location>
        <begin position="24"/>
        <end position="208"/>
    </location>
</feature>
<feature type="signal peptide" evidence="2">
    <location>
        <begin position="1"/>
        <end position="23"/>
    </location>
</feature>
<evidence type="ECO:0000256" key="1">
    <source>
        <dbReference type="SAM" id="Coils"/>
    </source>
</evidence>
<sequence length="208" mass="23511">MTGTTKVWALLAALTLLPGAAAAFGDENWPCVQRKVEHLSWGQMWTGPALPETPRWRQDETLAELVPLLTARGVPLEEVAPLVADIGPTETESRDERLTRLFAGVFQEIDTERYKIIGGISRFAEKHRGLSQQIDAKRERARELEAVAEETDDNDAWDAFEALEDEIYWDTRIYQDRQRSITYVCESPVLLEKRAFAVAQIILGELGK</sequence>
<evidence type="ECO:0000313" key="4">
    <source>
        <dbReference type="Proteomes" id="UP000215377"/>
    </source>
</evidence>
<reference evidence="3 4" key="1">
    <citation type="submission" date="2013-04" db="EMBL/GenBank/DDBJ databases">
        <title>Oceanicola sp. 22II1-22F33 Genome Sequencing.</title>
        <authorList>
            <person name="Lai Q."/>
            <person name="Li G."/>
            <person name="Shao Z."/>
        </authorList>
    </citation>
    <scope>NUCLEOTIDE SEQUENCE [LARGE SCALE GENOMIC DNA]</scope>
    <source>
        <strain evidence="3 4">22II1-22F33</strain>
    </source>
</reference>
<evidence type="ECO:0000313" key="3">
    <source>
        <dbReference type="EMBL" id="OWU74739.1"/>
    </source>
</evidence>
<accession>A0A225NKS6</accession>
<dbReference type="RefSeq" id="WP_088649523.1">
    <property type="nucleotide sequence ID" value="NZ_AQQR01000003.1"/>
</dbReference>
<organism evidence="3 4">
    <name type="scientific">Marinibacterium profundimaris</name>
    <dbReference type="NCBI Taxonomy" id="1679460"/>
    <lineage>
        <taxon>Bacteria</taxon>
        <taxon>Pseudomonadati</taxon>
        <taxon>Pseudomonadota</taxon>
        <taxon>Alphaproteobacteria</taxon>
        <taxon>Rhodobacterales</taxon>
        <taxon>Paracoccaceae</taxon>
        <taxon>Marinibacterium</taxon>
    </lineage>
</organism>
<dbReference type="Proteomes" id="UP000215377">
    <property type="component" value="Unassembled WGS sequence"/>
</dbReference>
<keyword evidence="1" id="KW-0175">Coiled coil</keyword>
<comment type="caution">
    <text evidence="3">The sequence shown here is derived from an EMBL/GenBank/DDBJ whole genome shotgun (WGS) entry which is preliminary data.</text>
</comment>
<evidence type="ECO:0000256" key="2">
    <source>
        <dbReference type="SAM" id="SignalP"/>
    </source>
</evidence>
<keyword evidence="4" id="KW-1185">Reference proteome</keyword>
<keyword evidence="2" id="KW-0732">Signal</keyword>
<name>A0A225NKS6_9RHOB</name>
<dbReference type="OrthoDB" id="6159094at2"/>
<feature type="coiled-coil region" evidence="1">
    <location>
        <begin position="127"/>
        <end position="154"/>
    </location>
</feature>
<gene>
    <name evidence="3" type="ORF">ATO3_08970</name>
</gene>